<comment type="caution">
    <text evidence="1">The sequence shown here is derived from an EMBL/GenBank/DDBJ whole genome shotgun (WGS) entry which is preliminary data.</text>
</comment>
<gene>
    <name evidence="1" type="ORF">OXPF_23400</name>
</gene>
<dbReference type="STRING" id="36849.OXPF_23400"/>
<evidence type="ECO:0000313" key="1">
    <source>
        <dbReference type="EMBL" id="KPU44172.1"/>
    </source>
</evidence>
<dbReference type="Proteomes" id="UP000050326">
    <property type="component" value="Unassembled WGS sequence"/>
</dbReference>
<sequence>MGDIINFDEERLLRSYDRIGNEIVNYIKDMDLTWEIEMAQRIYFGKYFDSVNRSKVNLNYKPFIQWLIFSYKLHNGNSLLECINNNMALNNFEKDTLMNLRNTYEGLYQVHGTEENGLLVKDVFSEEKICIRDNRLNRYVKRYSGIFTRIVTMNNKSILLPGYSIMSNNLLKETEKYIKERYRMYNKFHKNVPIQKFIDSNSLVIHRYFLNFHI</sequence>
<accession>A0A0P8W818</accession>
<reference evidence="1 2" key="1">
    <citation type="submission" date="2015-09" db="EMBL/GenBank/DDBJ databases">
        <title>Genome sequence of Oxobacter pfennigii DSM 3222.</title>
        <authorList>
            <person name="Poehlein A."/>
            <person name="Bengelsdorf F.R."/>
            <person name="Schiel-Bengelsdorf B."/>
            <person name="Duerre P."/>
            <person name="Daniel R."/>
        </authorList>
    </citation>
    <scope>NUCLEOTIDE SEQUENCE [LARGE SCALE GENOMIC DNA]</scope>
    <source>
        <strain evidence="1 2">DSM 3222</strain>
    </source>
</reference>
<dbReference type="AlphaFoldDB" id="A0A0P8W818"/>
<dbReference type="Pfam" id="PF25948">
    <property type="entry name" value="DUF7986"/>
    <property type="match status" value="1"/>
</dbReference>
<dbReference type="OrthoDB" id="6399948at2"/>
<dbReference type="EMBL" id="LKET01000032">
    <property type="protein sequence ID" value="KPU44172.1"/>
    <property type="molecule type" value="Genomic_DNA"/>
</dbReference>
<keyword evidence="2" id="KW-1185">Reference proteome</keyword>
<evidence type="ECO:0000313" key="2">
    <source>
        <dbReference type="Proteomes" id="UP000050326"/>
    </source>
</evidence>
<protein>
    <submittedName>
        <fullName evidence="1">Uncharacterized protein</fullName>
    </submittedName>
</protein>
<dbReference type="InterPro" id="IPR058292">
    <property type="entry name" value="DUF7986"/>
</dbReference>
<organism evidence="1 2">
    <name type="scientific">Oxobacter pfennigii</name>
    <dbReference type="NCBI Taxonomy" id="36849"/>
    <lineage>
        <taxon>Bacteria</taxon>
        <taxon>Bacillati</taxon>
        <taxon>Bacillota</taxon>
        <taxon>Clostridia</taxon>
        <taxon>Eubacteriales</taxon>
        <taxon>Clostridiaceae</taxon>
        <taxon>Oxobacter</taxon>
    </lineage>
</organism>
<proteinExistence type="predicted"/>
<dbReference type="RefSeq" id="WP_054875363.1">
    <property type="nucleotide sequence ID" value="NZ_LKET01000032.1"/>
</dbReference>
<name>A0A0P8W818_9CLOT</name>